<evidence type="ECO:0000256" key="1">
    <source>
        <dbReference type="ARBA" id="ARBA00004196"/>
    </source>
</evidence>
<organism evidence="9 10">
    <name type="scientific">Martelella lutilitoris</name>
    <dbReference type="NCBI Taxonomy" id="2583532"/>
    <lineage>
        <taxon>Bacteria</taxon>
        <taxon>Pseudomonadati</taxon>
        <taxon>Pseudomonadota</taxon>
        <taxon>Alphaproteobacteria</taxon>
        <taxon>Hyphomicrobiales</taxon>
        <taxon>Aurantimonadaceae</taxon>
        <taxon>Martelella</taxon>
    </lineage>
</organism>
<gene>
    <name evidence="9" type="ORF">FF124_13590</name>
</gene>
<dbReference type="Pfam" id="PF25954">
    <property type="entry name" value="Beta-barrel_RND_2"/>
    <property type="match status" value="1"/>
</dbReference>
<evidence type="ECO:0000256" key="2">
    <source>
        <dbReference type="ARBA" id="ARBA00009477"/>
    </source>
</evidence>
<evidence type="ECO:0000259" key="7">
    <source>
        <dbReference type="Pfam" id="PF25917"/>
    </source>
</evidence>
<feature type="transmembrane region" description="Helical" evidence="6">
    <location>
        <begin position="42"/>
        <end position="61"/>
    </location>
</feature>
<evidence type="ECO:0000256" key="4">
    <source>
        <dbReference type="SAM" id="Coils"/>
    </source>
</evidence>
<evidence type="ECO:0000256" key="3">
    <source>
        <dbReference type="ARBA" id="ARBA00023054"/>
    </source>
</evidence>
<feature type="coiled-coil region" evidence="4">
    <location>
        <begin position="202"/>
        <end position="229"/>
    </location>
</feature>
<dbReference type="Proteomes" id="UP000307874">
    <property type="component" value="Unassembled WGS sequence"/>
</dbReference>
<dbReference type="OrthoDB" id="9791520at2"/>
<accession>A0A5C4JPY8</accession>
<evidence type="ECO:0000256" key="6">
    <source>
        <dbReference type="SAM" id="Phobius"/>
    </source>
</evidence>
<reference evidence="9 10" key="1">
    <citation type="submission" date="2019-06" db="EMBL/GenBank/DDBJ databases">
        <title>Martelella lutilitoris sp. nov., isolated from a tidal mudflat.</title>
        <authorList>
            <person name="Kim Y.-J."/>
        </authorList>
    </citation>
    <scope>NUCLEOTIDE SEQUENCE [LARGE SCALE GENOMIC DNA]</scope>
    <source>
        <strain evidence="9 10">GH2-6</strain>
    </source>
</reference>
<comment type="subcellular location">
    <subcellularLocation>
        <location evidence="1">Cell envelope</location>
    </subcellularLocation>
</comment>
<dbReference type="InterPro" id="IPR006143">
    <property type="entry name" value="RND_pump_MFP"/>
</dbReference>
<dbReference type="Gene3D" id="2.40.420.20">
    <property type="match status" value="1"/>
</dbReference>
<dbReference type="PANTHER" id="PTHR32347">
    <property type="entry name" value="EFFLUX SYSTEM COMPONENT YKNX-RELATED"/>
    <property type="match status" value="1"/>
</dbReference>
<dbReference type="GO" id="GO:0030313">
    <property type="term" value="C:cell envelope"/>
    <property type="evidence" value="ECO:0007669"/>
    <property type="project" value="UniProtKB-SubCell"/>
</dbReference>
<keyword evidence="10" id="KW-1185">Reference proteome</keyword>
<keyword evidence="6" id="KW-0472">Membrane</keyword>
<comment type="caution">
    <text evidence="9">The sequence shown here is derived from an EMBL/GenBank/DDBJ whole genome shotgun (WGS) entry which is preliminary data.</text>
</comment>
<keyword evidence="6" id="KW-1133">Transmembrane helix</keyword>
<keyword evidence="6" id="KW-0812">Transmembrane</keyword>
<dbReference type="InterPro" id="IPR050465">
    <property type="entry name" value="UPF0194_transport"/>
</dbReference>
<dbReference type="EMBL" id="VCLB01000007">
    <property type="protein sequence ID" value="TNB47204.1"/>
    <property type="molecule type" value="Genomic_DNA"/>
</dbReference>
<dbReference type="NCBIfam" id="TIGR01730">
    <property type="entry name" value="RND_mfp"/>
    <property type="match status" value="1"/>
</dbReference>
<comment type="similarity">
    <text evidence="2">Belongs to the membrane fusion protein (MFP) (TC 8.A.1) family.</text>
</comment>
<evidence type="ECO:0000313" key="10">
    <source>
        <dbReference type="Proteomes" id="UP000307874"/>
    </source>
</evidence>
<dbReference type="AlphaFoldDB" id="A0A5C4JPY8"/>
<evidence type="ECO:0000259" key="8">
    <source>
        <dbReference type="Pfam" id="PF25954"/>
    </source>
</evidence>
<dbReference type="Pfam" id="PF25917">
    <property type="entry name" value="BSH_RND"/>
    <property type="match status" value="1"/>
</dbReference>
<evidence type="ECO:0000313" key="9">
    <source>
        <dbReference type="EMBL" id="TNB47204.1"/>
    </source>
</evidence>
<dbReference type="Gene3D" id="1.10.287.470">
    <property type="entry name" value="Helix hairpin bin"/>
    <property type="match status" value="1"/>
</dbReference>
<keyword evidence="3 4" id="KW-0175">Coiled coil</keyword>
<feature type="coiled-coil region" evidence="4">
    <location>
        <begin position="136"/>
        <end position="170"/>
    </location>
</feature>
<dbReference type="Gene3D" id="2.40.50.100">
    <property type="match status" value="1"/>
</dbReference>
<dbReference type="InterPro" id="IPR058625">
    <property type="entry name" value="MdtA-like_BSH"/>
</dbReference>
<evidence type="ECO:0000256" key="5">
    <source>
        <dbReference type="SAM" id="MobiDB-lite"/>
    </source>
</evidence>
<dbReference type="GO" id="GO:0022857">
    <property type="term" value="F:transmembrane transporter activity"/>
    <property type="evidence" value="ECO:0007669"/>
    <property type="project" value="InterPro"/>
</dbReference>
<dbReference type="Gene3D" id="2.40.30.170">
    <property type="match status" value="1"/>
</dbReference>
<dbReference type="SUPFAM" id="SSF111369">
    <property type="entry name" value="HlyD-like secretion proteins"/>
    <property type="match status" value="1"/>
</dbReference>
<feature type="domain" description="Multidrug resistance protein MdtA-like barrel-sandwich hybrid" evidence="7">
    <location>
        <begin position="104"/>
        <end position="255"/>
    </location>
</feature>
<protein>
    <submittedName>
        <fullName evidence="9">Efflux RND transporter periplasmic adaptor subunit</fullName>
    </submittedName>
</protein>
<dbReference type="GO" id="GO:0016020">
    <property type="term" value="C:membrane"/>
    <property type="evidence" value="ECO:0007669"/>
    <property type="project" value="InterPro"/>
</dbReference>
<proteinExistence type="inferred from homology"/>
<feature type="domain" description="CusB-like beta-barrel" evidence="8">
    <location>
        <begin position="269"/>
        <end position="340"/>
    </location>
</feature>
<feature type="compositionally biased region" description="Basic and acidic residues" evidence="5">
    <location>
        <begin position="1"/>
        <end position="21"/>
    </location>
</feature>
<feature type="region of interest" description="Disordered" evidence="5">
    <location>
        <begin position="1"/>
        <end position="30"/>
    </location>
</feature>
<sequence length="421" mass="44731">MSSDMDRSGRRGGSESYERPRPQVPDIHAILGDDKPRRGFRIPWGMIVLVVVLAAGGYGGYRYLTSGELQIVAAKPTYVTQEVERGPMTVTVAATGAIEPTVRVDISSELSGTVKAVRADFNDQVKAGDTLLELETDELKADILSAKAKLAAAEADVAAAKSDLESAKATMERTRTLAERDVAPRQELEDAQFAHAAAVADQQSAEARLAVAEAELELAELRLSKATIRSPIDGIVLYRNVDVGQTVAASLEAPTLFVIAGNLTEMELRVNVDEADVGQVEPGQKASFAVEAFPGRRFPAEIRSIRYASELNSDVVTYKAVLAVDNSDLLLRQGMTATADILVDETPDAILVPNAALLFTPPGEAAGSAEGDERTVWILRNGEPMAVEITVGASDGRFSAVTGGDLRAGDKVITATGRNGQ</sequence>
<dbReference type="InterPro" id="IPR058792">
    <property type="entry name" value="Beta-barrel_RND_2"/>
</dbReference>
<name>A0A5C4JPY8_9HYPH</name>
<dbReference type="PANTHER" id="PTHR32347:SF14">
    <property type="entry name" value="EFFLUX SYSTEM COMPONENT YKNX-RELATED"/>
    <property type="match status" value="1"/>
</dbReference>